<accession>A0AAJ6QPY4</accession>
<reference evidence="3" key="1">
    <citation type="submission" date="2025-08" db="UniProtKB">
        <authorList>
            <consortium name="RefSeq"/>
        </authorList>
    </citation>
    <scope>IDENTIFICATION</scope>
</reference>
<feature type="chain" id="PRO_5042607069" evidence="1">
    <location>
        <begin position="22"/>
        <end position="318"/>
    </location>
</feature>
<protein>
    <submittedName>
        <fullName evidence="3">Uncharacterized protein LOC100899822</fullName>
    </submittedName>
</protein>
<gene>
    <name evidence="3" type="primary">LOC100899822</name>
</gene>
<evidence type="ECO:0000256" key="1">
    <source>
        <dbReference type="SAM" id="SignalP"/>
    </source>
</evidence>
<evidence type="ECO:0000313" key="3">
    <source>
        <dbReference type="RefSeq" id="XP_003739859.1"/>
    </source>
</evidence>
<dbReference type="KEGG" id="goe:100899822"/>
<evidence type="ECO:0000313" key="2">
    <source>
        <dbReference type="Proteomes" id="UP000694867"/>
    </source>
</evidence>
<dbReference type="AlphaFoldDB" id="A0AAJ6QPY4"/>
<sequence>MFLKSLNYAPLLLFLLARSIATETKEYSLEALCGTHTDLRVANVTSFTLRAGKETSPTCHGTLNVRWETQQAFWVTVTVRRFSFTRSSASVRDGACNTPQPIKLVSYDGIRSISGPTEFSMRFFSSVQLQYSRRIPFENSELDMTITVEPFEIEEKVEWFNRHNYHNVSLEDFCGQNLSENVSDGAVRWGLNVIPPPWKTDPDSKCLTALNFHAGNSPDPYFVSVGVHDSDLGSEADGSRRQCLSRHPLSIRGLNWIHTVTPGCSVLTLMRHSGITRVVYDRKEPYKETMYLNMTLRLNEGDYFVTDKEYDEEPPARE</sequence>
<dbReference type="Proteomes" id="UP000694867">
    <property type="component" value="Unplaced"/>
</dbReference>
<dbReference type="GeneID" id="100899822"/>
<organism evidence="2 3">
    <name type="scientific">Galendromus occidentalis</name>
    <name type="common">western predatory mite</name>
    <dbReference type="NCBI Taxonomy" id="34638"/>
    <lineage>
        <taxon>Eukaryota</taxon>
        <taxon>Metazoa</taxon>
        <taxon>Ecdysozoa</taxon>
        <taxon>Arthropoda</taxon>
        <taxon>Chelicerata</taxon>
        <taxon>Arachnida</taxon>
        <taxon>Acari</taxon>
        <taxon>Parasitiformes</taxon>
        <taxon>Mesostigmata</taxon>
        <taxon>Gamasina</taxon>
        <taxon>Phytoseioidea</taxon>
        <taxon>Phytoseiidae</taxon>
        <taxon>Typhlodrominae</taxon>
        <taxon>Galendromus</taxon>
    </lineage>
</organism>
<dbReference type="RefSeq" id="XP_003739859.1">
    <property type="nucleotide sequence ID" value="XM_003739811.2"/>
</dbReference>
<name>A0AAJ6QPY4_9ACAR</name>
<proteinExistence type="predicted"/>
<keyword evidence="2" id="KW-1185">Reference proteome</keyword>
<keyword evidence="1" id="KW-0732">Signal</keyword>
<feature type="signal peptide" evidence="1">
    <location>
        <begin position="1"/>
        <end position="21"/>
    </location>
</feature>